<keyword evidence="3 6" id="KW-0812">Transmembrane</keyword>
<evidence type="ECO:0000313" key="9">
    <source>
        <dbReference type="Proteomes" id="UP001589608"/>
    </source>
</evidence>
<organism evidence="8 9">
    <name type="scientific">Dactylosporangium vinaceum</name>
    <dbReference type="NCBI Taxonomy" id="53362"/>
    <lineage>
        <taxon>Bacteria</taxon>
        <taxon>Bacillati</taxon>
        <taxon>Actinomycetota</taxon>
        <taxon>Actinomycetes</taxon>
        <taxon>Micromonosporales</taxon>
        <taxon>Micromonosporaceae</taxon>
        <taxon>Dactylosporangium</taxon>
    </lineage>
</organism>
<dbReference type="PANTHER" id="PTHR35007:SF3">
    <property type="entry name" value="POSSIBLE CONSERVED ALANINE RICH MEMBRANE PROTEIN"/>
    <property type="match status" value="1"/>
</dbReference>
<comment type="subcellular location">
    <subcellularLocation>
        <location evidence="1">Cell membrane</location>
        <topology evidence="1">Multi-pass membrane protein</topology>
    </subcellularLocation>
</comment>
<gene>
    <name evidence="8" type="ORF">ACFFTR_42750</name>
</gene>
<sequence length="201" mass="20394">MRGWRRWPAALLAGAAVGLGVGGRPGIAVGAVVAAGLFVVLGRVEPGRVRRERAVARSDLPFAADLLAAALRAGSPPDRAVLAVGEVLGGPVGRRLLQAGRALRRGAAPEAAWAHLDDLPGGARLGRAAARSAEHGLALTRTLQRQASDLRAAQAAAATAAVRRVGVLAMVPVAACFLPAFVLAGVVPVVVAVVRDVFTAL</sequence>
<evidence type="ECO:0000313" key="8">
    <source>
        <dbReference type="EMBL" id="MFB9449838.1"/>
    </source>
</evidence>
<dbReference type="EMBL" id="JBHMCA010000069">
    <property type="protein sequence ID" value="MFB9449838.1"/>
    <property type="molecule type" value="Genomic_DNA"/>
</dbReference>
<dbReference type="Proteomes" id="UP001589608">
    <property type="component" value="Unassembled WGS sequence"/>
</dbReference>
<proteinExistence type="predicted"/>
<evidence type="ECO:0000256" key="3">
    <source>
        <dbReference type="ARBA" id="ARBA00022692"/>
    </source>
</evidence>
<keyword evidence="9" id="KW-1185">Reference proteome</keyword>
<feature type="transmembrane region" description="Helical" evidence="6">
    <location>
        <begin position="167"/>
        <end position="194"/>
    </location>
</feature>
<comment type="caution">
    <text evidence="8">The sequence shown here is derived from an EMBL/GenBank/DDBJ whole genome shotgun (WGS) entry which is preliminary data.</text>
</comment>
<dbReference type="PANTHER" id="PTHR35007">
    <property type="entry name" value="INTEGRAL MEMBRANE PROTEIN-RELATED"/>
    <property type="match status" value="1"/>
</dbReference>
<evidence type="ECO:0000259" key="7">
    <source>
        <dbReference type="Pfam" id="PF00482"/>
    </source>
</evidence>
<keyword evidence="2" id="KW-1003">Cell membrane</keyword>
<dbReference type="Pfam" id="PF00482">
    <property type="entry name" value="T2SSF"/>
    <property type="match status" value="1"/>
</dbReference>
<protein>
    <submittedName>
        <fullName evidence="8">Type II secretion system F family protein</fullName>
    </submittedName>
</protein>
<keyword evidence="5 6" id="KW-0472">Membrane</keyword>
<reference evidence="8 9" key="1">
    <citation type="submission" date="2024-09" db="EMBL/GenBank/DDBJ databases">
        <authorList>
            <person name="Sun Q."/>
            <person name="Mori K."/>
        </authorList>
    </citation>
    <scope>NUCLEOTIDE SEQUENCE [LARGE SCALE GENOMIC DNA]</scope>
    <source>
        <strain evidence="8 9">JCM 3307</strain>
    </source>
</reference>
<evidence type="ECO:0000256" key="4">
    <source>
        <dbReference type="ARBA" id="ARBA00022989"/>
    </source>
</evidence>
<name>A0ABV5MMP6_9ACTN</name>
<feature type="domain" description="Type II secretion system protein GspF" evidence="7">
    <location>
        <begin position="64"/>
        <end position="184"/>
    </location>
</feature>
<dbReference type="InterPro" id="IPR018076">
    <property type="entry name" value="T2SS_GspF_dom"/>
</dbReference>
<evidence type="ECO:0000256" key="6">
    <source>
        <dbReference type="SAM" id="Phobius"/>
    </source>
</evidence>
<evidence type="ECO:0000256" key="5">
    <source>
        <dbReference type="ARBA" id="ARBA00023136"/>
    </source>
</evidence>
<evidence type="ECO:0000256" key="1">
    <source>
        <dbReference type="ARBA" id="ARBA00004651"/>
    </source>
</evidence>
<accession>A0ABV5MMP6</accession>
<dbReference type="RefSeq" id="WP_223100505.1">
    <property type="nucleotide sequence ID" value="NZ_CP061913.1"/>
</dbReference>
<evidence type="ECO:0000256" key="2">
    <source>
        <dbReference type="ARBA" id="ARBA00022475"/>
    </source>
</evidence>
<keyword evidence="4 6" id="KW-1133">Transmembrane helix</keyword>